<organism evidence="2 3">
    <name type="scientific">Paraburkholderia translucens</name>
    <dbReference type="NCBI Taxonomy" id="2886945"/>
    <lineage>
        <taxon>Bacteria</taxon>
        <taxon>Pseudomonadati</taxon>
        <taxon>Pseudomonadota</taxon>
        <taxon>Betaproteobacteria</taxon>
        <taxon>Burkholderiales</taxon>
        <taxon>Burkholderiaceae</taxon>
        <taxon>Paraburkholderia</taxon>
    </lineage>
</organism>
<name>A0ABS8KCD5_9BURK</name>
<feature type="chain" id="PRO_5045562371" evidence="1">
    <location>
        <begin position="21"/>
        <end position="111"/>
    </location>
</feature>
<reference evidence="2 3" key="1">
    <citation type="submission" date="2021-11" db="EMBL/GenBank/DDBJ databases">
        <authorList>
            <person name="Oh E.-T."/>
            <person name="Kim S.-B."/>
        </authorList>
    </citation>
    <scope>NUCLEOTIDE SEQUENCE [LARGE SCALE GENOMIC DNA]</scope>
    <source>
        <strain evidence="2 3">MMS20-SJTN17</strain>
    </source>
</reference>
<evidence type="ECO:0000256" key="1">
    <source>
        <dbReference type="SAM" id="SignalP"/>
    </source>
</evidence>
<protein>
    <submittedName>
        <fullName evidence="2">Uncharacterized protein</fullName>
    </submittedName>
</protein>
<dbReference type="EMBL" id="JAJITC010000005">
    <property type="protein sequence ID" value="MCC8402414.1"/>
    <property type="molecule type" value="Genomic_DNA"/>
</dbReference>
<evidence type="ECO:0000313" key="2">
    <source>
        <dbReference type="EMBL" id="MCC8402414.1"/>
    </source>
</evidence>
<comment type="caution">
    <text evidence="2">The sequence shown here is derived from an EMBL/GenBank/DDBJ whole genome shotgun (WGS) entry which is preliminary data.</text>
</comment>
<keyword evidence="3" id="KW-1185">Reference proteome</keyword>
<sequence length="111" mass="12244">MIKVPVAAGILVLASLIAHAEEVKVAMNFLHARNLLIHKGWYPVQSTMPGEHIGIENILVRDGIKEVESCAIDRPSCIFNYSKNNKCLRLVTFGENVPTMKIIDISNSCPS</sequence>
<gene>
    <name evidence="2" type="ORF">LJ655_11000</name>
</gene>
<feature type="signal peptide" evidence="1">
    <location>
        <begin position="1"/>
        <end position="20"/>
    </location>
</feature>
<evidence type="ECO:0000313" key="3">
    <source>
        <dbReference type="Proteomes" id="UP001430614"/>
    </source>
</evidence>
<dbReference type="Proteomes" id="UP001430614">
    <property type="component" value="Unassembled WGS sequence"/>
</dbReference>
<keyword evidence="1" id="KW-0732">Signal</keyword>
<proteinExistence type="predicted"/>
<accession>A0ABS8KCD5</accession>